<feature type="transmembrane region" description="Helical" evidence="1">
    <location>
        <begin position="115"/>
        <end position="139"/>
    </location>
</feature>
<proteinExistence type="predicted"/>
<accession>A0ABW5P0H1</accession>
<reference evidence="3" key="1">
    <citation type="journal article" date="2019" name="Int. J. Syst. Evol. Microbiol.">
        <title>The Global Catalogue of Microorganisms (GCM) 10K type strain sequencing project: providing services to taxonomists for standard genome sequencing and annotation.</title>
        <authorList>
            <consortium name="The Broad Institute Genomics Platform"/>
            <consortium name="The Broad Institute Genome Sequencing Center for Infectious Disease"/>
            <person name="Wu L."/>
            <person name="Ma J."/>
        </authorList>
    </citation>
    <scope>NUCLEOTIDE SEQUENCE [LARGE SCALE GENOMIC DNA]</scope>
    <source>
        <strain evidence="3">KCTC 33842</strain>
    </source>
</reference>
<dbReference type="EMBL" id="JBHUMK010000011">
    <property type="protein sequence ID" value="MFD2608416.1"/>
    <property type="molecule type" value="Genomic_DNA"/>
</dbReference>
<feature type="transmembrane region" description="Helical" evidence="1">
    <location>
        <begin position="148"/>
        <end position="167"/>
    </location>
</feature>
<dbReference type="Proteomes" id="UP001597475">
    <property type="component" value="Unassembled WGS sequence"/>
</dbReference>
<keyword evidence="1" id="KW-1133">Transmembrane helix</keyword>
<evidence type="ECO:0000256" key="1">
    <source>
        <dbReference type="SAM" id="Phobius"/>
    </source>
</evidence>
<evidence type="ECO:0000313" key="2">
    <source>
        <dbReference type="EMBL" id="MFD2608416.1"/>
    </source>
</evidence>
<dbReference type="RefSeq" id="WP_386842920.1">
    <property type="nucleotide sequence ID" value="NZ_JBHUMK010000011.1"/>
</dbReference>
<feature type="transmembrane region" description="Helical" evidence="1">
    <location>
        <begin position="21"/>
        <end position="41"/>
    </location>
</feature>
<keyword evidence="3" id="KW-1185">Reference proteome</keyword>
<comment type="caution">
    <text evidence="2">The sequence shown here is derived from an EMBL/GenBank/DDBJ whole genome shotgun (WGS) entry which is preliminary data.</text>
</comment>
<protein>
    <submittedName>
        <fullName evidence="2">Rod shape-determining protein MreD</fullName>
    </submittedName>
</protein>
<gene>
    <name evidence="2" type="ORF">ACFSR9_03040</name>
</gene>
<keyword evidence="1" id="KW-0472">Membrane</keyword>
<keyword evidence="1" id="KW-0812">Transmembrane</keyword>
<organism evidence="2 3">
    <name type="scientific">Deinococcus taklimakanensis</name>
    <dbReference type="NCBI Taxonomy" id="536443"/>
    <lineage>
        <taxon>Bacteria</taxon>
        <taxon>Thermotogati</taxon>
        <taxon>Deinococcota</taxon>
        <taxon>Deinococci</taxon>
        <taxon>Deinococcales</taxon>
        <taxon>Deinococcaceae</taxon>
        <taxon>Deinococcus</taxon>
    </lineage>
</organism>
<feature type="transmembrane region" description="Helical" evidence="1">
    <location>
        <begin position="53"/>
        <end position="76"/>
    </location>
</feature>
<feature type="transmembrane region" description="Helical" evidence="1">
    <location>
        <begin position="88"/>
        <end position="109"/>
    </location>
</feature>
<sequence>MIGRPSPGLGGHLPARGPGRWLRPVAYGLVLVAAQGLLSRLADAVGWPAPDLFLLTGLALGLRAAPLPALLLAYGVGFGQDLLGGGALGLHAAGVAGGTLLVLLLRRFLSDSGVLLLPLTVLAALLGEWLTFMILNYWLRSGLVTVDLLVRTVPPQLLLLLLVAPLWEAVANRGLGPRLGTQENP</sequence>
<name>A0ABW5P0H1_9DEIO</name>
<evidence type="ECO:0000313" key="3">
    <source>
        <dbReference type="Proteomes" id="UP001597475"/>
    </source>
</evidence>